<proteinExistence type="predicted"/>
<keyword evidence="4" id="KW-1185">Reference proteome</keyword>
<sequence length="351" mass="41765">MPLTKEIYRDEYSEYRKEIFYNDKQQIIGTLDVNKVDGDEHGELGVHEYTGENYRLIKYKNGTKAYAHFISQGHKVLDKTGWYSIEEAFSVQDFKYENGVLIAVDYLNEDKVKYSHRYTYQNGMKVSETSVSADGTVTKINFTYQGKTMLLKATFINDQFSDQINYLYHHQHNLLSEEQKFFKHNESLYLSSEIKFFYNEKKELEKTEYYGRYDSKLHLYKIEETIRKGNERTIKHFVVPDVEMVMGYYDLASMHDQLKEDNLEWAVSVFNAQYMTTAKLHRVKLTIDRVDNQDNIVETKMMHPEQDEEIAKLICRNEYNDKSLLEFVICYRVTEGGKTEEISIRKFYYKD</sequence>
<reference evidence="2 4" key="2">
    <citation type="submission" date="2019-03" db="EMBL/GenBank/DDBJ databases">
        <authorList>
            <person name="He R.-H."/>
        </authorList>
    </citation>
    <scope>NUCLEOTIDE SEQUENCE [LARGE SCALE GENOMIC DNA]</scope>
    <source>
        <strain evidence="2 4">DSM 19624</strain>
    </source>
</reference>
<gene>
    <name evidence="1" type="ORF">BCL90_2685</name>
    <name evidence="2" type="ORF">E3V97_03920</name>
</gene>
<evidence type="ECO:0000313" key="2">
    <source>
        <dbReference type="EMBL" id="TFB33201.1"/>
    </source>
</evidence>
<dbReference type="Proteomes" id="UP000273898">
    <property type="component" value="Unassembled WGS sequence"/>
</dbReference>
<accession>A0A497YBP4</accession>
<name>A0A497YBP4_9SPHI</name>
<dbReference type="RefSeq" id="WP_121284333.1">
    <property type="nucleotide sequence ID" value="NZ_RCCK01000011.1"/>
</dbReference>
<dbReference type="Proteomes" id="UP000297429">
    <property type="component" value="Unassembled WGS sequence"/>
</dbReference>
<dbReference type="AlphaFoldDB" id="A0A497YBP4"/>
<evidence type="ECO:0000313" key="4">
    <source>
        <dbReference type="Proteomes" id="UP000297429"/>
    </source>
</evidence>
<evidence type="ECO:0000313" key="1">
    <source>
        <dbReference type="EMBL" id="RLJ77589.1"/>
    </source>
</evidence>
<organism evidence="1 3">
    <name type="scientific">Pedobacter alluvionis</name>
    <dbReference type="NCBI Taxonomy" id="475253"/>
    <lineage>
        <taxon>Bacteria</taxon>
        <taxon>Pseudomonadati</taxon>
        <taxon>Bacteroidota</taxon>
        <taxon>Sphingobacteriia</taxon>
        <taxon>Sphingobacteriales</taxon>
        <taxon>Sphingobacteriaceae</taxon>
        <taxon>Pedobacter</taxon>
    </lineage>
</organism>
<protein>
    <submittedName>
        <fullName evidence="1">Uncharacterized protein</fullName>
    </submittedName>
</protein>
<evidence type="ECO:0000313" key="3">
    <source>
        <dbReference type="Proteomes" id="UP000273898"/>
    </source>
</evidence>
<dbReference type="EMBL" id="SOPX01000001">
    <property type="protein sequence ID" value="TFB33201.1"/>
    <property type="molecule type" value="Genomic_DNA"/>
</dbReference>
<comment type="caution">
    <text evidence="1">The sequence shown here is derived from an EMBL/GenBank/DDBJ whole genome shotgun (WGS) entry which is preliminary data.</text>
</comment>
<dbReference type="OrthoDB" id="636140at2"/>
<dbReference type="EMBL" id="RCCK01000011">
    <property type="protein sequence ID" value="RLJ77589.1"/>
    <property type="molecule type" value="Genomic_DNA"/>
</dbReference>
<reference evidence="1 3" key="1">
    <citation type="submission" date="2018-10" db="EMBL/GenBank/DDBJ databases">
        <title>Genomic Encyclopedia of Archaeal and Bacterial Type Strains, Phase II (KMG-II): from individual species to whole genera.</title>
        <authorList>
            <person name="Goeker M."/>
        </authorList>
    </citation>
    <scope>NUCLEOTIDE SEQUENCE [LARGE SCALE GENOMIC DNA]</scope>
    <source>
        <strain evidence="1 3">DSM 19624</strain>
    </source>
</reference>